<accession>A0A2M8LG13</accession>
<dbReference type="AlphaFoldDB" id="A0A2M8LG13"/>
<name>A0A2M8LG13_9BACT</name>
<evidence type="ECO:0000313" key="3">
    <source>
        <dbReference type="Proteomes" id="UP000231436"/>
    </source>
</evidence>
<protein>
    <recommendedName>
        <fullName evidence="4">DUF5640 domain-containing protein</fullName>
    </recommendedName>
</protein>
<gene>
    <name evidence="2" type="ORF">COV05_04765</name>
</gene>
<sequence length="126" mass="14063">MKTQHWIILVLAIAITGGLLLWPKTHTEDPAINELVGQWQAGGMNADGFEWSMTYTFETDGTYTLTTGTDYAEEGTYTIATRYLDGSFEVHKIFQEGEKEYTMVLIPGEDPNVLGLEGIELTRVTP</sequence>
<proteinExistence type="predicted"/>
<keyword evidence="1" id="KW-0812">Transmembrane</keyword>
<dbReference type="Proteomes" id="UP000231436">
    <property type="component" value="Unassembled WGS sequence"/>
</dbReference>
<evidence type="ECO:0000313" key="2">
    <source>
        <dbReference type="EMBL" id="PJE76391.1"/>
    </source>
</evidence>
<reference evidence="3" key="1">
    <citation type="submission" date="2017-09" db="EMBL/GenBank/DDBJ databases">
        <title>Depth-based differentiation of microbial function through sediment-hosted aquifers and enrichment of novel symbionts in the deep terrestrial subsurface.</title>
        <authorList>
            <person name="Probst A.J."/>
            <person name="Ladd B."/>
            <person name="Jarett J.K."/>
            <person name="Geller-Mcgrath D.E."/>
            <person name="Sieber C.M.K."/>
            <person name="Emerson J.B."/>
            <person name="Anantharaman K."/>
            <person name="Thomas B.C."/>
            <person name="Malmstrom R."/>
            <person name="Stieglmeier M."/>
            <person name="Klingl A."/>
            <person name="Woyke T."/>
            <person name="Ryan C.M."/>
            <person name="Banfield J.F."/>
        </authorList>
    </citation>
    <scope>NUCLEOTIDE SEQUENCE [LARGE SCALE GENOMIC DNA]</scope>
</reference>
<dbReference type="EMBL" id="PFEU01000025">
    <property type="protein sequence ID" value="PJE76391.1"/>
    <property type="molecule type" value="Genomic_DNA"/>
</dbReference>
<evidence type="ECO:0000256" key="1">
    <source>
        <dbReference type="SAM" id="Phobius"/>
    </source>
</evidence>
<keyword evidence="1" id="KW-1133">Transmembrane helix</keyword>
<evidence type="ECO:0008006" key="4">
    <source>
        <dbReference type="Google" id="ProtNLM"/>
    </source>
</evidence>
<organism evidence="2 3">
    <name type="scientific">Candidatus Uhrbacteria bacterium CG10_big_fil_rev_8_21_14_0_10_48_16</name>
    <dbReference type="NCBI Taxonomy" id="1975038"/>
    <lineage>
        <taxon>Bacteria</taxon>
        <taxon>Candidatus Uhriibacteriota</taxon>
    </lineage>
</organism>
<comment type="caution">
    <text evidence="2">The sequence shown here is derived from an EMBL/GenBank/DDBJ whole genome shotgun (WGS) entry which is preliminary data.</text>
</comment>
<keyword evidence="1" id="KW-0472">Membrane</keyword>
<feature type="transmembrane region" description="Helical" evidence="1">
    <location>
        <begin position="6"/>
        <end position="22"/>
    </location>
</feature>